<dbReference type="OrthoDB" id="343875at2759"/>
<feature type="compositionally biased region" description="Basic and acidic residues" evidence="4">
    <location>
        <begin position="1009"/>
        <end position="1031"/>
    </location>
</feature>
<feature type="region of interest" description="Disordered" evidence="4">
    <location>
        <begin position="1268"/>
        <end position="1581"/>
    </location>
</feature>
<evidence type="ECO:0000313" key="6">
    <source>
        <dbReference type="Proteomes" id="UP000245699"/>
    </source>
</evidence>
<dbReference type="InterPro" id="IPR031101">
    <property type="entry name" value="Ctr9"/>
</dbReference>
<accession>A0A2T9YKI5</accession>
<evidence type="ECO:0000256" key="2">
    <source>
        <dbReference type="ARBA" id="ARBA00022803"/>
    </source>
</evidence>
<feature type="compositionally biased region" description="Basic and acidic residues" evidence="4">
    <location>
        <begin position="1382"/>
        <end position="1409"/>
    </location>
</feature>
<keyword evidence="1" id="KW-0677">Repeat</keyword>
<dbReference type="EMBL" id="MBFT01000343">
    <property type="protein sequence ID" value="PVU92856.1"/>
    <property type="molecule type" value="Genomic_DNA"/>
</dbReference>
<sequence>MEVLQERVIEIPLEGSENVLEIDCSQLPENAYDICEVLEQENSNIKFYLIFALEYYKKSKIEEAVFLLKRGLSKDTSSDLQSKLPLINCLANIFIQKAKSCCIHENRNTLAAKDDLDSPNLYNTDPFKEDQAEEENVKSSREAFFQLATTLFKEADRIQPDNITTQLGKGILYLVSKQPDLALQQFVMVLLKEPKNMSALLGKARIQYSRKQYSSALQTYQQALKINPKHTPDPRIGIGMCFFKLGRLAETKLAFERSIKVNSNNAPARILLSILDFNEAKKIMLLNNDVDDIVSNYLESGITHLKEAYLEDPNQAMVLIHLSEKLLYRGQLNEAASLARKAYNLTDTLAIQAEALFQLARILHIQENFEKAYEYYQKTLALNSRHALARQGLGKIQVRRSEMAAAVTTFQNLLSRFPQCVEAMHFLGYLHSKLPNQKLQAVEYYENKIKTIAANGDQSWSGSWIDRLDLFSDSEVFLECSQLLESINVSKSKSFFVGAKKIIEKQIVNPADNDTTHQTIKLVEISNNISVLSILENESNFGLEEIKNVIDKCSQLLKKARDTENSSTDDDSTLDKDSHEKLLQIDATLRYNLGRAYESRSNYSEAKEVYTELVNSYPGYVDGFLRLGVLAQQVDGSFDLADQYFSTAYKLNPKNISTLLLQAELLFNKGEMQNSRRTLEGILKNVDRHDLYTLCSLGNYYLKAVRSEATTVNMLNQTLNPGSTNTQNQQSVDKRSLAATKMEYKKHMHNLVTNYKRAHEFYRKCLTLNPRCITAVNGFASVMAERGLLSESRDLLIEVRDAQALCTIDSSLIGTVSSTASSGASNTISGGSSGTASGLPGSLDPFMNSLVGGELPSIVSGGLLEDTTLSTCSNLAHIYVELGQYKLAINLYEMCLKRAQLILNSKKNVGSQQIETATFRNLQLCLARALYIQARTTKSIPTMRHALANLNHLCEESIRSENSLKKNNEKPENENTVKTDTEQKSEKSISETSLENGQPDSKQEATAVIKEEVTTTNKEEVAKEVVKEENTQKGQSGNPEDNEDSGLTEGIDTEKEKQGDSTNNTKPLLPELTISTKDKSVVLVDGCDPVLIYDLALAKQNLAQMISDLPLEQCTHEDLEAMIVILEESNTVFNKLSLAKGPLNALISSIKKQKVKTEKSTEPKDEKSSKASEQTQVSVKFHVDPKMASQRASFGKYLYSSMQKKIGKFVEMEEHKKQQAEASRKRRIEQQALLEAQQKATLDAQKKQDELLLQQTQLKNDMLRAEMARAPSSINKNNDNYSSEGENGKDKYYDSSNALDADGAASTKPATVKNRKPKTSSGIPRTKKRTTRPNDENMYGSNNENEGIEKGDESGNLERNSNKERRMNEKMNILERRKKLAERKMRRDRHFEQEEDRERRLKNREKTGYDSESDSVYSKRQKKLERKGALPASDEDSDSDLGYRGNKNNIDRRFGNSDREELSGDGNRFKNRKKLHNSQKQNRRLVKRQNTDSMHLDAGDDETRGRSSQETSKKRAKLYSSEVDQQHSQDEKSAYSNLASESYQPNEKDLFGNDSDSALSSLSSDFGSGYDSNLELSPTKN</sequence>
<comment type="caution">
    <text evidence="5">The sequence shown here is derived from an EMBL/GenBank/DDBJ whole genome shotgun (WGS) entry which is preliminary data.</text>
</comment>
<evidence type="ECO:0000256" key="4">
    <source>
        <dbReference type="SAM" id="MobiDB-lite"/>
    </source>
</evidence>
<feature type="compositionally biased region" description="Basic and acidic residues" evidence="4">
    <location>
        <begin position="1524"/>
        <end position="1533"/>
    </location>
</feature>
<proteinExistence type="predicted"/>
<evidence type="ECO:0000256" key="3">
    <source>
        <dbReference type="PROSITE-ProRule" id="PRU00339"/>
    </source>
</evidence>
<dbReference type="SMART" id="SM00028">
    <property type="entry name" value="TPR"/>
    <property type="match status" value="9"/>
</dbReference>
<reference evidence="5 6" key="1">
    <citation type="journal article" date="2018" name="MBio">
        <title>Comparative Genomics Reveals the Core Gene Toolbox for the Fungus-Insect Symbiosis.</title>
        <authorList>
            <person name="Wang Y."/>
            <person name="Stata M."/>
            <person name="Wang W."/>
            <person name="Stajich J.E."/>
            <person name="White M.M."/>
            <person name="Moncalvo J.M."/>
        </authorList>
    </citation>
    <scope>NUCLEOTIDE SEQUENCE [LARGE SCALE GENOMIC DNA]</scope>
    <source>
        <strain evidence="5 6">AUS-77-4</strain>
    </source>
</reference>
<dbReference type="Pfam" id="PF13432">
    <property type="entry name" value="TPR_16"/>
    <property type="match status" value="1"/>
</dbReference>
<dbReference type="GO" id="GO:0000993">
    <property type="term" value="F:RNA polymerase II complex binding"/>
    <property type="evidence" value="ECO:0007669"/>
    <property type="project" value="TreeGrafter"/>
</dbReference>
<name>A0A2T9YKI5_9FUNG</name>
<dbReference type="InterPro" id="IPR019734">
    <property type="entry name" value="TPR_rpt"/>
</dbReference>
<feature type="compositionally biased region" description="Basic and acidic residues" evidence="4">
    <location>
        <begin position="1449"/>
        <end position="1462"/>
    </location>
</feature>
<dbReference type="Pfam" id="PF13174">
    <property type="entry name" value="TPR_6"/>
    <property type="match status" value="1"/>
</dbReference>
<feature type="compositionally biased region" description="Polar residues" evidence="4">
    <location>
        <begin position="1534"/>
        <end position="1545"/>
    </location>
</feature>
<feature type="repeat" description="TPR" evidence="3">
    <location>
        <begin position="197"/>
        <end position="230"/>
    </location>
</feature>
<feature type="compositionally biased region" description="Basic and acidic residues" evidence="4">
    <location>
        <begin position="1360"/>
        <end position="1375"/>
    </location>
</feature>
<dbReference type="PANTHER" id="PTHR14027">
    <property type="entry name" value="RNA POLYMERASE-ASSOCIATED PROTEIN CTR9"/>
    <property type="match status" value="1"/>
</dbReference>
<feature type="compositionally biased region" description="Low complexity" evidence="4">
    <location>
        <begin position="1554"/>
        <end position="1572"/>
    </location>
</feature>
<protein>
    <submittedName>
        <fullName evidence="5">Uncharacterized protein</fullName>
    </submittedName>
</protein>
<dbReference type="STRING" id="61424.A0A2T9YKI5"/>
<feature type="region of interest" description="Disordered" evidence="4">
    <location>
        <begin position="961"/>
        <end position="1068"/>
    </location>
</feature>
<dbReference type="Gene3D" id="1.25.40.10">
    <property type="entry name" value="Tetratricopeptide repeat domain"/>
    <property type="match status" value="4"/>
</dbReference>
<evidence type="ECO:0000256" key="1">
    <source>
        <dbReference type="ARBA" id="ARBA00022737"/>
    </source>
</evidence>
<dbReference type="GO" id="GO:0006368">
    <property type="term" value="P:transcription elongation by RNA polymerase II"/>
    <property type="evidence" value="ECO:0007669"/>
    <property type="project" value="TreeGrafter"/>
</dbReference>
<feature type="compositionally biased region" description="Basic and acidic residues" evidence="4">
    <location>
        <begin position="1494"/>
        <end position="1513"/>
    </location>
</feature>
<feature type="repeat" description="TPR" evidence="3">
    <location>
        <begin position="587"/>
        <end position="620"/>
    </location>
</feature>
<feature type="compositionally biased region" description="Basic and acidic residues" evidence="4">
    <location>
        <begin position="1155"/>
        <end position="1170"/>
    </location>
</feature>
<dbReference type="Pfam" id="PF13176">
    <property type="entry name" value="TPR_7"/>
    <property type="match status" value="1"/>
</dbReference>
<dbReference type="GO" id="GO:0006355">
    <property type="term" value="P:regulation of DNA-templated transcription"/>
    <property type="evidence" value="ECO:0007669"/>
    <property type="project" value="InterPro"/>
</dbReference>
<evidence type="ECO:0000313" key="5">
    <source>
        <dbReference type="EMBL" id="PVU92856.1"/>
    </source>
</evidence>
<keyword evidence="2 3" id="KW-0802">TPR repeat</keyword>
<gene>
    <name evidence="5" type="ORF">BB559_003554</name>
</gene>
<dbReference type="PROSITE" id="PS50005">
    <property type="entry name" value="TPR"/>
    <property type="match status" value="3"/>
</dbReference>
<feature type="repeat" description="TPR" evidence="3">
    <location>
        <begin position="353"/>
        <end position="386"/>
    </location>
</feature>
<dbReference type="SUPFAM" id="SSF48452">
    <property type="entry name" value="TPR-like"/>
    <property type="match status" value="3"/>
</dbReference>
<feature type="compositionally biased region" description="Polar residues" evidence="4">
    <location>
        <begin position="990"/>
        <end position="1000"/>
    </location>
</feature>
<dbReference type="Pfam" id="PF13181">
    <property type="entry name" value="TPR_8"/>
    <property type="match status" value="1"/>
</dbReference>
<feature type="region of interest" description="Disordered" evidence="4">
    <location>
        <begin position="1152"/>
        <end position="1176"/>
    </location>
</feature>
<feature type="compositionally biased region" description="Basic and acidic residues" evidence="4">
    <location>
        <begin position="961"/>
        <end position="989"/>
    </location>
</feature>
<keyword evidence="6" id="KW-1185">Reference proteome</keyword>
<dbReference type="InterPro" id="IPR011990">
    <property type="entry name" value="TPR-like_helical_dom_sf"/>
</dbReference>
<feature type="compositionally biased region" description="Basic residues" evidence="4">
    <location>
        <begin position="1469"/>
        <end position="1487"/>
    </location>
</feature>
<organism evidence="5 6">
    <name type="scientific">Furculomyces boomerangus</name>
    <dbReference type="NCBI Taxonomy" id="61424"/>
    <lineage>
        <taxon>Eukaryota</taxon>
        <taxon>Fungi</taxon>
        <taxon>Fungi incertae sedis</taxon>
        <taxon>Zoopagomycota</taxon>
        <taxon>Kickxellomycotina</taxon>
        <taxon>Harpellomycetes</taxon>
        <taxon>Harpellales</taxon>
        <taxon>Harpellaceae</taxon>
        <taxon>Furculomyces</taxon>
    </lineage>
</organism>
<feature type="compositionally biased region" description="Polar residues" evidence="4">
    <location>
        <begin position="1272"/>
        <end position="1285"/>
    </location>
</feature>
<dbReference type="Proteomes" id="UP000245699">
    <property type="component" value="Unassembled WGS sequence"/>
</dbReference>
<dbReference type="PANTHER" id="PTHR14027:SF2">
    <property type="entry name" value="RNA POLYMERASE-ASSOCIATED PROTEIN CTR9 HOMOLOG"/>
    <property type="match status" value="1"/>
</dbReference>
<dbReference type="GO" id="GO:0016593">
    <property type="term" value="C:Cdc73/Paf1 complex"/>
    <property type="evidence" value="ECO:0007669"/>
    <property type="project" value="TreeGrafter"/>
</dbReference>